<dbReference type="InterPro" id="IPR046335">
    <property type="entry name" value="LacI/GalR-like_sensor"/>
</dbReference>
<dbReference type="InterPro" id="IPR028082">
    <property type="entry name" value="Peripla_BP_I"/>
</dbReference>
<dbReference type="PANTHER" id="PTHR30146">
    <property type="entry name" value="LACI-RELATED TRANSCRIPTIONAL REPRESSOR"/>
    <property type="match status" value="1"/>
</dbReference>
<evidence type="ECO:0000256" key="1">
    <source>
        <dbReference type="ARBA" id="ARBA00023015"/>
    </source>
</evidence>
<evidence type="ECO:0000256" key="3">
    <source>
        <dbReference type="ARBA" id="ARBA00023163"/>
    </source>
</evidence>
<keyword evidence="1" id="KW-0805">Transcription regulation</keyword>
<dbReference type="InterPro" id="IPR000843">
    <property type="entry name" value="HTH_LacI"/>
</dbReference>
<evidence type="ECO:0000313" key="6">
    <source>
        <dbReference type="Proteomes" id="UP000573729"/>
    </source>
</evidence>
<dbReference type="PROSITE" id="PS50932">
    <property type="entry name" value="HTH_LACI_2"/>
    <property type="match status" value="1"/>
</dbReference>
<dbReference type="AlphaFoldDB" id="A0A7W7BQ28"/>
<dbReference type="EMBL" id="JACHMD010000001">
    <property type="protein sequence ID" value="MBB4666717.1"/>
    <property type="molecule type" value="Genomic_DNA"/>
</dbReference>
<dbReference type="Gene3D" id="3.40.50.2300">
    <property type="match status" value="2"/>
</dbReference>
<dbReference type="Pfam" id="PF00356">
    <property type="entry name" value="LacI"/>
    <property type="match status" value="1"/>
</dbReference>
<dbReference type="SMART" id="SM00354">
    <property type="entry name" value="HTH_LACI"/>
    <property type="match status" value="1"/>
</dbReference>
<gene>
    <name evidence="5" type="ORF">BKA24_001426</name>
</gene>
<dbReference type="RefSeq" id="WP_184216509.1">
    <property type="nucleotide sequence ID" value="NZ_JACHMD010000001.1"/>
</dbReference>
<dbReference type="PANTHER" id="PTHR30146:SF153">
    <property type="entry name" value="LACTOSE OPERON REPRESSOR"/>
    <property type="match status" value="1"/>
</dbReference>
<dbReference type="Gene3D" id="1.10.260.40">
    <property type="entry name" value="lambda repressor-like DNA-binding domains"/>
    <property type="match status" value="1"/>
</dbReference>
<dbReference type="GO" id="GO:0000976">
    <property type="term" value="F:transcription cis-regulatory region binding"/>
    <property type="evidence" value="ECO:0007669"/>
    <property type="project" value="TreeGrafter"/>
</dbReference>
<dbReference type="GO" id="GO:0003700">
    <property type="term" value="F:DNA-binding transcription factor activity"/>
    <property type="evidence" value="ECO:0007669"/>
    <property type="project" value="TreeGrafter"/>
</dbReference>
<comment type="caution">
    <text evidence="5">The sequence shown here is derived from an EMBL/GenBank/DDBJ whole genome shotgun (WGS) entry which is preliminary data.</text>
</comment>
<feature type="domain" description="HTH lacI-type" evidence="4">
    <location>
        <begin position="5"/>
        <end position="59"/>
    </location>
</feature>
<sequence>MSPSVTLKDIARAAGVSTAAISQALNDRGSMRPETRERIKAIAADLGYVPNRHAAALRSGRTMTVGFVMADDDEPDRRWEWERTRKLTSLVRASAEHGFTVTVLPESNPDLIAGTTLDALYVPDARGSQALLRAAIARGIPIVADDQYVDGSRGLSIRTGFDAAVRAGLDELERAGAQRIVFLTESGGRPRDDIGRAAYEIWSSVRGREPMVRTVDAARRTLPRVLTEALAAGADAVFAGAEDGPDVYLQLEEMRLIIPRDVQLVALCSSDCAVNRRLGVTHVCIRPDLAAEAMFATLPAALLDDGPRVVDLPWELVPGSTTRPPVGALASPTAALAGSVPTAPAGSMPAAPSVSR</sequence>
<keyword evidence="6" id="KW-1185">Reference proteome</keyword>
<dbReference type="PROSITE" id="PS00356">
    <property type="entry name" value="HTH_LACI_1"/>
    <property type="match status" value="1"/>
</dbReference>
<dbReference type="Pfam" id="PF13377">
    <property type="entry name" value="Peripla_BP_3"/>
    <property type="match status" value="1"/>
</dbReference>
<keyword evidence="3" id="KW-0804">Transcription</keyword>
<dbReference type="SUPFAM" id="SSF53822">
    <property type="entry name" value="Periplasmic binding protein-like I"/>
    <property type="match status" value="1"/>
</dbReference>
<dbReference type="SUPFAM" id="SSF47413">
    <property type="entry name" value="lambda repressor-like DNA-binding domains"/>
    <property type="match status" value="1"/>
</dbReference>
<proteinExistence type="predicted"/>
<dbReference type="InterPro" id="IPR010982">
    <property type="entry name" value="Lambda_DNA-bd_dom_sf"/>
</dbReference>
<reference evidence="5 6" key="1">
    <citation type="submission" date="2020-08" db="EMBL/GenBank/DDBJ databases">
        <title>Sequencing the genomes of 1000 actinobacteria strains.</title>
        <authorList>
            <person name="Klenk H.-P."/>
        </authorList>
    </citation>
    <scope>NUCLEOTIDE SEQUENCE [LARGE SCALE GENOMIC DNA]</scope>
    <source>
        <strain evidence="5 6">DSM 24947</strain>
    </source>
</reference>
<dbReference type="CDD" id="cd01392">
    <property type="entry name" value="HTH_LacI"/>
    <property type="match status" value="1"/>
</dbReference>
<name>A0A7W7BQ28_9MICO</name>
<organism evidence="5 6">
    <name type="scientific">Microbacterium marinum</name>
    <dbReference type="NCBI Taxonomy" id="421115"/>
    <lineage>
        <taxon>Bacteria</taxon>
        <taxon>Bacillati</taxon>
        <taxon>Actinomycetota</taxon>
        <taxon>Actinomycetes</taxon>
        <taxon>Micrococcales</taxon>
        <taxon>Microbacteriaceae</taxon>
        <taxon>Microbacterium</taxon>
    </lineage>
</organism>
<evidence type="ECO:0000256" key="2">
    <source>
        <dbReference type="ARBA" id="ARBA00023125"/>
    </source>
</evidence>
<protein>
    <submittedName>
        <fullName evidence="5">DNA-binding LacI/PurR family transcriptional regulator</fullName>
    </submittedName>
</protein>
<dbReference type="Proteomes" id="UP000573729">
    <property type="component" value="Unassembled WGS sequence"/>
</dbReference>
<keyword evidence="2 5" id="KW-0238">DNA-binding</keyword>
<evidence type="ECO:0000259" key="4">
    <source>
        <dbReference type="PROSITE" id="PS50932"/>
    </source>
</evidence>
<accession>A0A7W7BQ28</accession>
<evidence type="ECO:0000313" key="5">
    <source>
        <dbReference type="EMBL" id="MBB4666717.1"/>
    </source>
</evidence>